<protein>
    <submittedName>
        <fullName evidence="1">Uncharacterized protein</fullName>
    </submittedName>
</protein>
<proteinExistence type="predicted"/>
<sequence length="51" mass="5981">MITAVYLFTFITVNNDGSSFLILFYRDCLFEPVATMFLYFQTIFSVIKPEL</sequence>
<reference evidence="1" key="2">
    <citation type="journal article" date="2015" name="Fish Shellfish Immunol.">
        <title>Early steps in the European eel (Anguilla anguilla)-Vibrio vulnificus interaction in the gills: Role of the RtxA13 toxin.</title>
        <authorList>
            <person name="Callol A."/>
            <person name="Pajuelo D."/>
            <person name="Ebbesson L."/>
            <person name="Teles M."/>
            <person name="MacKenzie S."/>
            <person name="Amaro C."/>
        </authorList>
    </citation>
    <scope>NUCLEOTIDE SEQUENCE</scope>
</reference>
<evidence type="ECO:0000313" key="1">
    <source>
        <dbReference type="EMBL" id="JAH16835.1"/>
    </source>
</evidence>
<accession>A0A0E9QKH4</accession>
<organism evidence="1">
    <name type="scientific">Anguilla anguilla</name>
    <name type="common">European freshwater eel</name>
    <name type="synonym">Muraena anguilla</name>
    <dbReference type="NCBI Taxonomy" id="7936"/>
    <lineage>
        <taxon>Eukaryota</taxon>
        <taxon>Metazoa</taxon>
        <taxon>Chordata</taxon>
        <taxon>Craniata</taxon>
        <taxon>Vertebrata</taxon>
        <taxon>Euteleostomi</taxon>
        <taxon>Actinopterygii</taxon>
        <taxon>Neopterygii</taxon>
        <taxon>Teleostei</taxon>
        <taxon>Anguilliformes</taxon>
        <taxon>Anguillidae</taxon>
        <taxon>Anguilla</taxon>
    </lineage>
</organism>
<dbReference type="EMBL" id="GBXM01091742">
    <property type="protein sequence ID" value="JAH16835.1"/>
    <property type="molecule type" value="Transcribed_RNA"/>
</dbReference>
<reference evidence="1" key="1">
    <citation type="submission" date="2014-11" db="EMBL/GenBank/DDBJ databases">
        <authorList>
            <person name="Amaro Gonzalez C."/>
        </authorList>
    </citation>
    <scope>NUCLEOTIDE SEQUENCE</scope>
</reference>
<dbReference type="AlphaFoldDB" id="A0A0E9QKH4"/>
<name>A0A0E9QKH4_ANGAN</name>